<dbReference type="PANTHER" id="PTHR10127">
    <property type="entry name" value="DISCOIDIN, CUB, EGF, LAMININ , AND ZINC METALLOPROTEASE DOMAIN CONTAINING"/>
    <property type="match status" value="1"/>
</dbReference>
<comment type="caution">
    <text evidence="6">Lacks conserved residue(s) required for the propagation of feature annotation.</text>
</comment>
<dbReference type="InterPro" id="IPR034035">
    <property type="entry name" value="Astacin-like_dom"/>
</dbReference>
<dbReference type="InterPro" id="IPR001506">
    <property type="entry name" value="Peptidase_M12A"/>
</dbReference>
<feature type="domain" description="Peptidase M12A" evidence="7">
    <location>
        <begin position="73"/>
        <end position="264"/>
    </location>
</feature>
<keyword evidence="3 6" id="KW-0378">Hydrolase</keyword>
<dbReference type="EMBL" id="JAQQPZ010000013">
    <property type="protein sequence ID" value="MDD8060370.1"/>
    <property type="molecule type" value="Genomic_DNA"/>
</dbReference>
<sequence length="351" mass="39148">MKLFNYLILSSCITLSLNSHSKTYDILVEGADENNVLVHKTLTVERSKGEYIFEGDIIVTEHIETLNTPTPYSVIISGSQYRWDLGVIPYTISTNYSTSQINSILQAMSDIEDVSGVIFVERSNQADYISIYKGSGCSSQVGKRGGSQNVSLADGCFSGGTPTHELLHAAGFWHEQSREDRDSYITINWENIISGKEHNFEQHISDGEDVGPYDYNSIMHYHSTAFSSNGQATISRNDGMSSLGGSVMTSTDISTLREMYGYLQEVDLNVNYHYCYGENSLNWASYNDDADYYEIQINSGYAFSNFATTTNKAYQVSVNQNTEFRVRACNNEGQCSKYSNSVTAKYASVCM</sequence>
<evidence type="ECO:0000313" key="9">
    <source>
        <dbReference type="Proteomes" id="UP001213691"/>
    </source>
</evidence>
<feature type="binding site" evidence="6">
    <location>
        <position position="168"/>
    </location>
    <ligand>
        <name>Zn(2+)</name>
        <dbReference type="ChEBI" id="CHEBI:29105"/>
        <note>catalytic</note>
    </ligand>
</feature>
<evidence type="ECO:0000259" key="7">
    <source>
        <dbReference type="PROSITE" id="PS51864"/>
    </source>
</evidence>
<dbReference type="SUPFAM" id="SSF55486">
    <property type="entry name" value="Metalloproteases ('zincins'), catalytic domain"/>
    <property type="match status" value="1"/>
</dbReference>
<evidence type="ECO:0000256" key="1">
    <source>
        <dbReference type="ARBA" id="ARBA00022670"/>
    </source>
</evidence>
<gene>
    <name evidence="8" type="ORF">PQR79_14905</name>
</gene>
<comment type="caution">
    <text evidence="8">The sequence shown here is derived from an EMBL/GenBank/DDBJ whole genome shotgun (WGS) entry which is preliminary data.</text>
</comment>
<evidence type="ECO:0000256" key="2">
    <source>
        <dbReference type="ARBA" id="ARBA00022723"/>
    </source>
</evidence>
<keyword evidence="4 6" id="KW-0862">Zinc</keyword>
<proteinExistence type="predicted"/>
<feature type="binding site" evidence="6">
    <location>
        <position position="174"/>
    </location>
    <ligand>
        <name>Zn(2+)</name>
        <dbReference type="ChEBI" id="CHEBI:29105"/>
        <note>catalytic</note>
    </ligand>
</feature>
<dbReference type="PROSITE" id="PS51864">
    <property type="entry name" value="ASTACIN"/>
    <property type="match status" value="1"/>
</dbReference>
<keyword evidence="5 6" id="KW-0482">Metalloprotease</keyword>
<dbReference type="PANTHER" id="PTHR10127:SF780">
    <property type="entry name" value="METALLOENDOPEPTIDASE"/>
    <property type="match status" value="1"/>
</dbReference>
<feature type="active site" evidence="6">
    <location>
        <position position="165"/>
    </location>
</feature>
<dbReference type="Gene3D" id="3.40.390.10">
    <property type="entry name" value="Collagenase (Catalytic Domain)"/>
    <property type="match status" value="1"/>
</dbReference>
<keyword evidence="9" id="KW-1185">Reference proteome</keyword>
<evidence type="ECO:0000256" key="5">
    <source>
        <dbReference type="ARBA" id="ARBA00023049"/>
    </source>
</evidence>
<dbReference type="InterPro" id="IPR006026">
    <property type="entry name" value="Peptidase_Metallo"/>
</dbReference>
<accession>A0ABT5TP21</accession>
<dbReference type="Proteomes" id="UP001213691">
    <property type="component" value="Unassembled WGS sequence"/>
</dbReference>
<dbReference type="RefSeq" id="WP_223419428.1">
    <property type="nucleotide sequence ID" value="NZ_JAQQPZ010000013.1"/>
</dbReference>
<name>A0ABT5TP21_9GAMM</name>
<keyword evidence="2 6" id="KW-0479">Metal-binding</keyword>
<dbReference type="PRINTS" id="PR00480">
    <property type="entry name" value="ASTACIN"/>
</dbReference>
<feature type="binding site" evidence="6">
    <location>
        <position position="164"/>
    </location>
    <ligand>
        <name>Zn(2+)</name>
        <dbReference type="ChEBI" id="CHEBI:29105"/>
        <note>catalytic</note>
    </ligand>
</feature>
<protein>
    <submittedName>
        <fullName evidence="8">M12 family metallopeptidase</fullName>
    </submittedName>
</protein>
<keyword evidence="1 6" id="KW-0645">Protease</keyword>
<evidence type="ECO:0000313" key="8">
    <source>
        <dbReference type="EMBL" id="MDD8060370.1"/>
    </source>
</evidence>
<reference evidence="8 9" key="1">
    <citation type="submission" date="2023-02" db="EMBL/GenBank/DDBJ databases">
        <title>Genome sequence of Shewanella metallivivens ER-Te-42B-Light, sp. nov., enriched from sulfide tube worms (Riftia pachyptila) isolated from Explorer Ridge in the Pacific Ocean.</title>
        <authorList>
            <person name="Maltman C."/>
            <person name="Kuzyk S.B."/>
            <person name="Kyndt J.A."/>
            <person name="Yurkov V."/>
        </authorList>
    </citation>
    <scope>NUCLEOTIDE SEQUENCE [LARGE SCALE GENOMIC DNA]</scope>
    <source>
        <strain evidence="8 9">ER-Te-42B-Light</strain>
    </source>
</reference>
<dbReference type="InterPro" id="IPR024079">
    <property type="entry name" value="MetalloPept_cat_dom_sf"/>
</dbReference>
<organism evidence="8 9">
    <name type="scientific">Shewanella metallivivens</name>
    <dbReference type="NCBI Taxonomy" id="2872342"/>
    <lineage>
        <taxon>Bacteria</taxon>
        <taxon>Pseudomonadati</taxon>
        <taxon>Pseudomonadota</taxon>
        <taxon>Gammaproteobacteria</taxon>
        <taxon>Alteromonadales</taxon>
        <taxon>Shewanellaceae</taxon>
        <taxon>Shewanella</taxon>
    </lineage>
</organism>
<evidence type="ECO:0000256" key="4">
    <source>
        <dbReference type="ARBA" id="ARBA00022833"/>
    </source>
</evidence>
<evidence type="ECO:0000256" key="3">
    <source>
        <dbReference type="ARBA" id="ARBA00022801"/>
    </source>
</evidence>
<dbReference type="Pfam" id="PF01400">
    <property type="entry name" value="Astacin"/>
    <property type="match status" value="1"/>
</dbReference>
<dbReference type="SMART" id="SM00235">
    <property type="entry name" value="ZnMc"/>
    <property type="match status" value="1"/>
</dbReference>
<dbReference type="CDD" id="cd04280">
    <property type="entry name" value="ZnMc_astacin_like"/>
    <property type="match status" value="1"/>
</dbReference>
<evidence type="ECO:0000256" key="6">
    <source>
        <dbReference type="PROSITE-ProRule" id="PRU01211"/>
    </source>
</evidence>
<comment type="cofactor">
    <cofactor evidence="6">
        <name>Zn(2+)</name>
        <dbReference type="ChEBI" id="CHEBI:29105"/>
    </cofactor>
    <text evidence="6">Binds 1 zinc ion per subunit.</text>
</comment>